<evidence type="ECO:0000256" key="5">
    <source>
        <dbReference type="ARBA" id="ARBA00022448"/>
    </source>
</evidence>
<dbReference type="CDD" id="cd20266">
    <property type="entry name" value="Complex1_LYR_NDUFA6_LYRM6"/>
    <property type="match status" value="1"/>
</dbReference>
<dbReference type="OrthoDB" id="14535at2759"/>
<evidence type="ECO:0000256" key="3">
    <source>
        <dbReference type="ARBA" id="ARBA00011790"/>
    </source>
</evidence>
<proteinExistence type="inferred from homology"/>
<reference evidence="16" key="1">
    <citation type="submission" date="2015-02" db="EMBL/GenBank/DDBJ databases">
        <title>Genome sequencing for Strongylocentrotus purpuratus.</title>
        <authorList>
            <person name="Murali S."/>
            <person name="Liu Y."/>
            <person name="Vee V."/>
            <person name="English A."/>
            <person name="Wang M."/>
            <person name="Skinner E."/>
            <person name="Han Y."/>
            <person name="Muzny D.M."/>
            <person name="Worley K.C."/>
            <person name="Gibbs R.A."/>
        </authorList>
    </citation>
    <scope>NUCLEOTIDE SEQUENCE</scope>
</reference>
<evidence type="ECO:0000256" key="6">
    <source>
        <dbReference type="ARBA" id="ARBA00022660"/>
    </source>
</evidence>
<dbReference type="Pfam" id="PF05347">
    <property type="entry name" value="Complex1_LYR"/>
    <property type="match status" value="1"/>
</dbReference>
<dbReference type="InParanoid" id="A0A7M7RGM5"/>
<dbReference type="InterPro" id="IPR008011">
    <property type="entry name" value="Complex1_LYR_dom"/>
</dbReference>
<sequence>MASINQAARAAAVARQVKPFMSKNPEEARGRVIQLYKAWWREVPHAIQQYQLDISVKEGRNKVKEMFMKNAHIRDYRVVDMLVIKGKMELEETIKVWKQRTHVMRYFYESERPAQTDFLSKFYSGKE</sequence>
<evidence type="ECO:0000313" key="16">
    <source>
        <dbReference type="Proteomes" id="UP000007110"/>
    </source>
</evidence>
<feature type="domain" description="Complex 1 LYR protein" evidence="14">
    <location>
        <begin position="31"/>
        <end position="92"/>
    </location>
</feature>
<dbReference type="OMA" id="FWKQTTH"/>
<accession>A0A7M7RGM5</accession>
<keyword evidence="10" id="KW-0472">Membrane</keyword>
<name>A0A7M7RGM5_STRPU</name>
<comment type="subunit">
    <text evidence="3">Mammalian complex I is composed of 45 different subunits.</text>
</comment>
<evidence type="ECO:0000256" key="10">
    <source>
        <dbReference type="ARBA" id="ARBA00023136"/>
    </source>
</evidence>
<dbReference type="CTD" id="4700"/>
<dbReference type="KEGG" id="spu:587789"/>
<keyword evidence="8" id="KW-0249">Electron transport</keyword>
<dbReference type="PANTHER" id="PTHR12964:SF0">
    <property type="entry name" value="NADH DEHYDROGENASE [UBIQUINONE] 1 ALPHA SUBCOMPLEX SUBUNIT 6"/>
    <property type="match status" value="1"/>
</dbReference>
<comment type="subcellular location">
    <subcellularLocation>
        <location evidence="1">Mitochondrion inner membrane</location>
        <topology evidence="1">Peripheral membrane protein</topology>
        <orientation evidence="1">Matrix side</orientation>
    </subcellularLocation>
</comment>
<dbReference type="RefSeq" id="XP_792591.3">
    <property type="nucleotide sequence ID" value="XM_787498.5"/>
</dbReference>
<evidence type="ECO:0000256" key="12">
    <source>
        <dbReference type="ARBA" id="ARBA00032352"/>
    </source>
</evidence>
<keyword evidence="9" id="KW-0496">Mitochondrion</keyword>
<dbReference type="PIRSF" id="PIRSF006643">
    <property type="entry name" value="NDUA6"/>
    <property type="match status" value="1"/>
</dbReference>
<organism evidence="15 16">
    <name type="scientific">Strongylocentrotus purpuratus</name>
    <name type="common">Purple sea urchin</name>
    <dbReference type="NCBI Taxonomy" id="7668"/>
    <lineage>
        <taxon>Eukaryota</taxon>
        <taxon>Metazoa</taxon>
        <taxon>Echinodermata</taxon>
        <taxon>Eleutherozoa</taxon>
        <taxon>Echinozoa</taxon>
        <taxon>Echinoidea</taxon>
        <taxon>Euechinoidea</taxon>
        <taxon>Echinacea</taxon>
        <taxon>Camarodonta</taxon>
        <taxon>Echinidea</taxon>
        <taxon>Strongylocentrotidae</taxon>
        <taxon>Strongylocentrotus</taxon>
    </lineage>
</organism>
<evidence type="ECO:0000256" key="8">
    <source>
        <dbReference type="ARBA" id="ARBA00022982"/>
    </source>
</evidence>
<keyword evidence="16" id="KW-1185">Reference proteome</keyword>
<dbReference type="GeneID" id="587789"/>
<evidence type="ECO:0000313" key="15">
    <source>
        <dbReference type="EnsemblMetazoa" id="XP_792591"/>
    </source>
</evidence>
<evidence type="ECO:0000256" key="2">
    <source>
        <dbReference type="ARBA" id="ARBA00009508"/>
    </source>
</evidence>
<evidence type="ECO:0000256" key="11">
    <source>
        <dbReference type="ARBA" id="ARBA00030213"/>
    </source>
</evidence>
<evidence type="ECO:0000256" key="9">
    <source>
        <dbReference type="ARBA" id="ARBA00023128"/>
    </source>
</evidence>
<keyword evidence="7" id="KW-0999">Mitochondrion inner membrane</keyword>
<evidence type="ECO:0000256" key="4">
    <source>
        <dbReference type="ARBA" id="ARBA00016386"/>
    </source>
</evidence>
<reference evidence="15" key="2">
    <citation type="submission" date="2021-01" db="UniProtKB">
        <authorList>
            <consortium name="EnsemblMetazoa"/>
        </authorList>
    </citation>
    <scope>IDENTIFICATION</scope>
</reference>
<dbReference type="Proteomes" id="UP000007110">
    <property type="component" value="Unassembled WGS sequence"/>
</dbReference>
<evidence type="ECO:0000259" key="14">
    <source>
        <dbReference type="Pfam" id="PF05347"/>
    </source>
</evidence>
<dbReference type="GO" id="GO:0005743">
    <property type="term" value="C:mitochondrial inner membrane"/>
    <property type="evidence" value="ECO:0007669"/>
    <property type="project" value="UniProtKB-SubCell"/>
</dbReference>
<dbReference type="InterPro" id="IPR016488">
    <property type="entry name" value="NADH_Ub_cplx-1_asu_su-6"/>
</dbReference>
<dbReference type="InterPro" id="IPR045299">
    <property type="entry name" value="Complex1_LYR_NDUFA6_LYRM6"/>
</dbReference>
<dbReference type="EnsemblMetazoa" id="XM_787498">
    <property type="protein sequence ID" value="XP_792591"/>
    <property type="gene ID" value="LOC587789"/>
</dbReference>
<evidence type="ECO:0000256" key="13">
    <source>
        <dbReference type="ARBA" id="ARBA00046116"/>
    </source>
</evidence>
<keyword evidence="6" id="KW-0679">Respiratory chain</keyword>
<dbReference type="AlphaFoldDB" id="A0A7M7RGM5"/>
<comment type="similarity">
    <text evidence="2">Belongs to the complex I LYR family.</text>
</comment>
<dbReference type="PANTHER" id="PTHR12964">
    <property type="entry name" value="NADH-UBIQUINONE OXIDOREDUCTASE B14 SUBUNIT"/>
    <property type="match status" value="1"/>
</dbReference>
<evidence type="ECO:0000256" key="7">
    <source>
        <dbReference type="ARBA" id="ARBA00022792"/>
    </source>
</evidence>
<keyword evidence="5" id="KW-0813">Transport</keyword>
<evidence type="ECO:0000256" key="1">
    <source>
        <dbReference type="ARBA" id="ARBA00004443"/>
    </source>
</evidence>
<comment type="function">
    <text evidence="13">Accessory subunit of the mitochondrial membrane respiratory chain NADH dehydrogenase (Complex I), that is believed to be not involved in catalysis. Required for proper complex I assembly. Complex I functions in the transfer of electrons from NADH to the respiratory chain. The immediate electron acceptor for the enzyme is believed to be ubiquinone.</text>
</comment>
<protein>
    <recommendedName>
        <fullName evidence="4">NADH dehydrogenase [ubiquinone] 1 alpha subcomplex subunit 6</fullName>
    </recommendedName>
    <alternativeName>
        <fullName evidence="11">Complex I-B14</fullName>
    </alternativeName>
    <alternativeName>
        <fullName evidence="12">NADH-ubiquinone oxidoreductase B14 subunit</fullName>
    </alternativeName>
</protein>
<dbReference type="GO" id="GO:0045271">
    <property type="term" value="C:respiratory chain complex I"/>
    <property type="evidence" value="ECO:0000318"/>
    <property type="project" value="GO_Central"/>
</dbReference>